<evidence type="ECO:0000313" key="7">
    <source>
        <dbReference type="Proteomes" id="UP000286576"/>
    </source>
</evidence>
<keyword evidence="2" id="KW-0805">Transcription regulation</keyword>
<comment type="caution">
    <text evidence="6">The sequence shown here is derived from an EMBL/GenBank/DDBJ whole genome shotgun (WGS) entry which is preliminary data.</text>
</comment>
<evidence type="ECO:0000256" key="1">
    <source>
        <dbReference type="ARBA" id="ARBA00022849"/>
    </source>
</evidence>
<dbReference type="EMBL" id="QXFL01000005">
    <property type="protein sequence ID" value="RIV85093.1"/>
    <property type="molecule type" value="Genomic_DNA"/>
</dbReference>
<accession>A0A418NQV1</accession>
<evidence type="ECO:0000256" key="4">
    <source>
        <dbReference type="ARBA" id="ARBA00023163"/>
    </source>
</evidence>
<evidence type="ECO:0000259" key="5">
    <source>
        <dbReference type="PROSITE" id="PS50987"/>
    </source>
</evidence>
<dbReference type="PANTHER" id="PTHR33154">
    <property type="entry name" value="TRANSCRIPTIONAL REGULATOR, ARSR FAMILY"/>
    <property type="match status" value="1"/>
</dbReference>
<evidence type="ECO:0000313" key="6">
    <source>
        <dbReference type="EMBL" id="RIV85093.1"/>
    </source>
</evidence>
<dbReference type="Pfam" id="PF01022">
    <property type="entry name" value="HTH_5"/>
    <property type="match status" value="1"/>
</dbReference>
<dbReference type="InterPro" id="IPR036388">
    <property type="entry name" value="WH-like_DNA-bd_sf"/>
</dbReference>
<protein>
    <submittedName>
        <fullName evidence="6">ArsR family transcriptional regulator</fullName>
    </submittedName>
</protein>
<keyword evidence="3" id="KW-0238">DNA-binding</keyword>
<dbReference type="GO" id="GO:0003677">
    <property type="term" value="F:DNA binding"/>
    <property type="evidence" value="ECO:0007669"/>
    <property type="project" value="UniProtKB-KW"/>
</dbReference>
<organism evidence="6 7">
    <name type="scientific">Aurantiacibacter zhengii</name>
    <dbReference type="NCBI Taxonomy" id="2307003"/>
    <lineage>
        <taxon>Bacteria</taxon>
        <taxon>Pseudomonadati</taxon>
        <taxon>Pseudomonadota</taxon>
        <taxon>Alphaproteobacteria</taxon>
        <taxon>Sphingomonadales</taxon>
        <taxon>Erythrobacteraceae</taxon>
        <taxon>Aurantiacibacter</taxon>
    </lineage>
</organism>
<dbReference type="InterPro" id="IPR051081">
    <property type="entry name" value="HTH_MetalResp_TranReg"/>
</dbReference>
<dbReference type="InterPro" id="IPR036390">
    <property type="entry name" value="WH_DNA-bd_sf"/>
</dbReference>
<dbReference type="SMART" id="SM00418">
    <property type="entry name" value="HTH_ARSR"/>
    <property type="match status" value="1"/>
</dbReference>
<dbReference type="NCBIfam" id="NF033788">
    <property type="entry name" value="HTH_metalloreg"/>
    <property type="match status" value="1"/>
</dbReference>
<dbReference type="CDD" id="cd00090">
    <property type="entry name" value="HTH_ARSR"/>
    <property type="match status" value="1"/>
</dbReference>
<keyword evidence="7" id="KW-1185">Reference proteome</keyword>
<name>A0A418NQV1_9SPHN</name>
<proteinExistence type="predicted"/>
<dbReference type="GO" id="GO:0003700">
    <property type="term" value="F:DNA-binding transcription factor activity"/>
    <property type="evidence" value="ECO:0007669"/>
    <property type="project" value="InterPro"/>
</dbReference>
<dbReference type="PROSITE" id="PS50987">
    <property type="entry name" value="HTH_ARSR_2"/>
    <property type="match status" value="1"/>
</dbReference>
<dbReference type="SUPFAM" id="SSF46785">
    <property type="entry name" value="Winged helix' DNA-binding domain"/>
    <property type="match status" value="1"/>
</dbReference>
<dbReference type="Proteomes" id="UP000286576">
    <property type="component" value="Unassembled WGS sequence"/>
</dbReference>
<evidence type="ECO:0000256" key="3">
    <source>
        <dbReference type="ARBA" id="ARBA00023125"/>
    </source>
</evidence>
<sequence length="115" mass="12120">MDDEPLLGALKAIAHPSRLKILQALASGETNVGEIEEATQIGQPTLSQQLAILRKAGLVETRRQAKLVYYSLHAEAIGNVARAIAAFAPASALPDTESGARRPAAGVANFARLHI</sequence>
<evidence type="ECO:0000256" key="2">
    <source>
        <dbReference type="ARBA" id="ARBA00023015"/>
    </source>
</evidence>
<dbReference type="PRINTS" id="PR00778">
    <property type="entry name" value="HTHARSR"/>
</dbReference>
<dbReference type="InterPro" id="IPR001845">
    <property type="entry name" value="HTH_ArsR_DNA-bd_dom"/>
</dbReference>
<dbReference type="GO" id="GO:0046685">
    <property type="term" value="P:response to arsenic-containing substance"/>
    <property type="evidence" value="ECO:0007669"/>
    <property type="project" value="UniProtKB-KW"/>
</dbReference>
<keyword evidence="4" id="KW-0804">Transcription</keyword>
<reference evidence="6 7" key="1">
    <citation type="submission" date="2018-08" db="EMBL/GenBank/DDBJ databases">
        <title>Erythrobacter zhengii sp.nov., a bacterium isolated from deep-sea sediment.</title>
        <authorList>
            <person name="Fang C."/>
            <person name="Wu Y.-H."/>
            <person name="Sun C."/>
            <person name="Wang H."/>
            <person name="Cheng H."/>
            <person name="Meng F.-X."/>
            <person name="Wang C.-S."/>
            <person name="Xu X.-W."/>
        </authorList>
    </citation>
    <scope>NUCLEOTIDE SEQUENCE [LARGE SCALE GENOMIC DNA]</scope>
    <source>
        <strain evidence="6 7">V18</strain>
    </source>
</reference>
<dbReference type="InterPro" id="IPR011991">
    <property type="entry name" value="ArsR-like_HTH"/>
</dbReference>
<dbReference type="Gene3D" id="1.10.10.10">
    <property type="entry name" value="Winged helix-like DNA-binding domain superfamily/Winged helix DNA-binding domain"/>
    <property type="match status" value="1"/>
</dbReference>
<keyword evidence="1" id="KW-0059">Arsenical resistance</keyword>
<dbReference type="RefSeq" id="WP_119587328.1">
    <property type="nucleotide sequence ID" value="NZ_CAWODQ010000025.1"/>
</dbReference>
<gene>
    <name evidence="6" type="ORF">D2V07_12450</name>
</gene>
<dbReference type="AlphaFoldDB" id="A0A418NQV1"/>
<dbReference type="PANTHER" id="PTHR33154:SF18">
    <property type="entry name" value="ARSENICAL RESISTANCE OPERON REPRESSOR"/>
    <property type="match status" value="1"/>
</dbReference>
<dbReference type="OrthoDB" id="194599at2"/>
<feature type="domain" description="HTH arsR-type" evidence="5">
    <location>
        <begin position="1"/>
        <end position="92"/>
    </location>
</feature>